<comment type="caution">
    <text evidence="1">The sequence shown here is derived from an EMBL/GenBank/DDBJ whole genome shotgun (WGS) entry which is preliminary data.</text>
</comment>
<name>A0A918DDG1_9RHOB</name>
<protein>
    <submittedName>
        <fullName evidence="1">Phosphonate metabolism protein</fullName>
    </submittedName>
</protein>
<dbReference type="RefSeq" id="WP_146287687.1">
    <property type="nucleotide sequence ID" value="NZ_BMLP01000007.1"/>
</dbReference>
<accession>A0A918DDG1</accession>
<gene>
    <name evidence="1" type="ORF">GCM10010991_29840</name>
</gene>
<dbReference type="Gene3D" id="3.90.1140.10">
    <property type="entry name" value="Cyclic phosphodiesterase"/>
    <property type="match status" value="1"/>
</dbReference>
<organism evidence="1 2">
    <name type="scientific">Gemmobacter aquaticus</name>
    <dbReference type="NCBI Taxonomy" id="490185"/>
    <lineage>
        <taxon>Bacteria</taxon>
        <taxon>Pseudomonadati</taxon>
        <taxon>Pseudomonadota</taxon>
        <taxon>Alphaproteobacteria</taxon>
        <taxon>Rhodobacterales</taxon>
        <taxon>Paracoccaceae</taxon>
        <taxon>Gemmobacter</taxon>
    </lineage>
</organism>
<evidence type="ECO:0000313" key="1">
    <source>
        <dbReference type="EMBL" id="GGO36226.1"/>
    </source>
</evidence>
<dbReference type="PIRSF" id="PIRSF033328">
    <property type="entry name" value="Phest_Mll4975"/>
    <property type="match status" value="1"/>
</dbReference>
<dbReference type="NCBIfam" id="TIGR03223">
    <property type="entry name" value="Phn_opern_protn"/>
    <property type="match status" value="1"/>
</dbReference>
<evidence type="ECO:0000313" key="2">
    <source>
        <dbReference type="Proteomes" id="UP000598196"/>
    </source>
</evidence>
<dbReference type="Proteomes" id="UP000598196">
    <property type="component" value="Unassembled WGS sequence"/>
</dbReference>
<dbReference type="InterPro" id="IPR009389">
    <property type="entry name" value="DUF1045"/>
</dbReference>
<proteinExistence type="predicted"/>
<keyword evidence="2" id="KW-1185">Reference proteome</keyword>
<dbReference type="AlphaFoldDB" id="A0A918DDG1"/>
<dbReference type="EMBL" id="BMLP01000007">
    <property type="protein sequence ID" value="GGO36226.1"/>
    <property type="molecule type" value="Genomic_DNA"/>
</dbReference>
<sequence>MTEIRRYAIYHAPPAGGLARRAADWLGWDAERGQVAPHPDLGLPAGEMTGEPRRYGFHATIKPPFRLREGQTVEGLVQALDALAARLPPVVLTGLEMRPLGGFLALVPEAESAALQDLAAEVVCALDPFRAPLTEAEIARRRPERLTPRQRELLALWGYPYVLEEFRFHMTLTDRLSPELTDRATPILRAWFNEVLPRPYRIEDLCLFGEKADDGQFVLLSRHPLKGGAQRLGY</sequence>
<dbReference type="OrthoDB" id="4954742at2"/>
<reference evidence="1 2" key="1">
    <citation type="journal article" date="2014" name="Int. J. Syst. Evol. Microbiol.">
        <title>Complete genome sequence of Corynebacterium casei LMG S-19264T (=DSM 44701T), isolated from a smear-ripened cheese.</title>
        <authorList>
            <consortium name="US DOE Joint Genome Institute (JGI-PGF)"/>
            <person name="Walter F."/>
            <person name="Albersmeier A."/>
            <person name="Kalinowski J."/>
            <person name="Ruckert C."/>
        </authorList>
    </citation>
    <scope>NUCLEOTIDE SEQUENCE [LARGE SCALE GENOMIC DNA]</scope>
    <source>
        <strain evidence="1 2">CGMCC 1.7029</strain>
    </source>
</reference>
<dbReference type="Pfam" id="PF06299">
    <property type="entry name" value="DUF1045"/>
    <property type="match status" value="1"/>
</dbReference>